<gene>
    <name evidence="2" type="ORF">VP01_77g12</name>
</gene>
<dbReference type="Proteomes" id="UP000037035">
    <property type="component" value="Unassembled WGS sequence"/>
</dbReference>
<evidence type="ECO:0000256" key="1">
    <source>
        <dbReference type="SAM" id="SignalP"/>
    </source>
</evidence>
<comment type="caution">
    <text evidence="2">The sequence shown here is derived from an EMBL/GenBank/DDBJ whole genome shotgun (WGS) entry which is preliminary data.</text>
</comment>
<proteinExistence type="predicted"/>
<dbReference type="AlphaFoldDB" id="A0A0L6UB74"/>
<keyword evidence="1" id="KW-0732">Signal</keyword>
<feature type="chain" id="PRO_5005567756" evidence="1">
    <location>
        <begin position="20"/>
        <end position="48"/>
    </location>
</feature>
<protein>
    <submittedName>
        <fullName evidence="2">Putative signal peptide protein</fullName>
    </submittedName>
</protein>
<organism evidence="2 3">
    <name type="scientific">Puccinia sorghi</name>
    <dbReference type="NCBI Taxonomy" id="27349"/>
    <lineage>
        <taxon>Eukaryota</taxon>
        <taxon>Fungi</taxon>
        <taxon>Dikarya</taxon>
        <taxon>Basidiomycota</taxon>
        <taxon>Pucciniomycotina</taxon>
        <taxon>Pucciniomycetes</taxon>
        <taxon>Pucciniales</taxon>
        <taxon>Pucciniaceae</taxon>
        <taxon>Puccinia</taxon>
    </lineage>
</organism>
<reference evidence="2 3" key="1">
    <citation type="submission" date="2015-08" db="EMBL/GenBank/DDBJ databases">
        <title>Next Generation Sequencing and Analysis of the Genome of Puccinia sorghi L Schw, the Causal Agent of Maize Common Rust.</title>
        <authorList>
            <person name="Rochi L."/>
            <person name="Burguener G."/>
            <person name="Darino M."/>
            <person name="Turjanski A."/>
            <person name="Kreff E."/>
            <person name="Dieguez M.J."/>
            <person name="Sacco F."/>
        </authorList>
    </citation>
    <scope>NUCLEOTIDE SEQUENCE [LARGE SCALE GENOMIC DNA]</scope>
    <source>
        <strain evidence="2 3">RO10H11247</strain>
    </source>
</reference>
<feature type="signal peptide" evidence="1">
    <location>
        <begin position="1"/>
        <end position="19"/>
    </location>
</feature>
<keyword evidence="3" id="KW-1185">Reference proteome</keyword>
<name>A0A0L6UB74_9BASI</name>
<evidence type="ECO:0000313" key="3">
    <source>
        <dbReference type="Proteomes" id="UP000037035"/>
    </source>
</evidence>
<accession>A0A0L6UB74</accession>
<evidence type="ECO:0000313" key="2">
    <source>
        <dbReference type="EMBL" id="KNZ45798.1"/>
    </source>
</evidence>
<dbReference type="VEuPathDB" id="FungiDB:VP01_77g12"/>
<sequence length="48" mass="5709">MYMLIYIMLLSSTMVQLDSCRAYMGFMQPTCYMFQTKNLKNIRNGTQQ</sequence>
<dbReference type="EMBL" id="LAVV01013272">
    <property type="protein sequence ID" value="KNZ45798.1"/>
    <property type="molecule type" value="Genomic_DNA"/>
</dbReference>